<accession>A0ABW2Q4D0</accession>
<name>A0ABW2Q4D0_9MICO</name>
<comment type="caution">
    <text evidence="1">The sequence shown here is derived from an EMBL/GenBank/DDBJ whole genome shotgun (WGS) entry which is preliminary data.</text>
</comment>
<protein>
    <recommendedName>
        <fullName evidence="3">IPT/TIG domain-containing protein</fullName>
    </recommendedName>
</protein>
<dbReference type="InterPro" id="IPR013783">
    <property type="entry name" value="Ig-like_fold"/>
</dbReference>
<organism evidence="1 2">
    <name type="scientific">Georgenia alba</name>
    <dbReference type="NCBI Taxonomy" id="2233858"/>
    <lineage>
        <taxon>Bacteria</taxon>
        <taxon>Bacillati</taxon>
        <taxon>Actinomycetota</taxon>
        <taxon>Actinomycetes</taxon>
        <taxon>Micrococcales</taxon>
        <taxon>Bogoriellaceae</taxon>
        <taxon>Georgenia</taxon>
    </lineage>
</organism>
<gene>
    <name evidence="1" type="ORF">ACFQQL_01805</name>
</gene>
<dbReference type="Gene3D" id="2.60.40.10">
    <property type="entry name" value="Immunoglobulins"/>
    <property type="match status" value="1"/>
</dbReference>
<evidence type="ECO:0000313" key="2">
    <source>
        <dbReference type="Proteomes" id="UP001596455"/>
    </source>
</evidence>
<sequence>MRKYPGSLVRDRSASRRSAARRGLAAIVVAVLAMIGLAAPTMAATDPPADPTVTIEPNQLAPGDPFVLSGEGYTPDSTIQGQTLAEDGTVLNEFTADADQNGAFSQDLEVPADLEPGTYGVRMTDTTGATAETTATVIDTTVDPT</sequence>
<dbReference type="EMBL" id="JBHTCQ010000001">
    <property type="protein sequence ID" value="MFC7403829.1"/>
    <property type="molecule type" value="Genomic_DNA"/>
</dbReference>
<dbReference type="Proteomes" id="UP001596455">
    <property type="component" value="Unassembled WGS sequence"/>
</dbReference>
<keyword evidence="2" id="KW-1185">Reference proteome</keyword>
<evidence type="ECO:0000313" key="1">
    <source>
        <dbReference type="EMBL" id="MFC7403829.1"/>
    </source>
</evidence>
<feature type="non-terminal residue" evidence="1">
    <location>
        <position position="145"/>
    </location>
</feature>
<evidence type="ECO:0008006" key="3">
    <source>
        <dbReference type="Google" id="ProtNLM"/>
    </source>
</evidence>
<reference evidence="2" key="1">
    <citation type="journal article" date="2019" name="Int. J. Syst. Evol. Microbiol.">
        <title>The Global Catalogue of Microorganisms (GCM) 10K type strain sequencing project: providing services to taxonomists for standard genome sequencing and annotation.</title>
        <authorList>
            <consortium name="The Broad Institute Genomics Platform"/>
            <consortium name="The Broad Institute Genome Sequencing Center for Infectious Disease"/>
            <person name="Wu L."/>
            <person name="Ma J."/>
        </authorList>
    </citation>
    <scope>NUCLEOTIDE SEQUENCE [LARGE SCALE GENOMIC DNA]</scope>
    <source>
        <strain evidence="2">JCM 1490</strain>
    </source>
</reference>
<proteinExistence type="predicted"/>